<feature type="transmembrane region" description="Helical" evidence="1">
    <location>
        <begin position="12"/>
        <end position="32"/>
    </location>
</feature>
<keyword evidence="1" id="KW-0472">Membrane</keyword>
<keyword evidence="1" id="KW-1133">Transmembrane helix</keyword>
<sequence length="99" mass="11204">MQVQFAHLLRPIFSLVYVYMISRGTNILFWMIGYSKPVELEQLLKCLPSRSSAKDSAESQPNPGAVLSLPTLIDPRYVPRLSKLAQKSVQLGCHKQFVK</sequence>
<dbReference type="Gramene" id="AET2Gv21248400.19">
    <property type="protein sequence ID" value="AET2Gv21248400.19"/>
    <property type="gene ID" value="AET2Gv21248400"/>
</dbReference>
<protein>
    <submittedName>
        <fullName evidence="2">Uncharacterized protein</fullName>
    </submittedName>
</protein>
<evidence type="ECO:0000313" key="2">
    <source>
        <dbReference type="EnsemblPlants" id="AET2Gv21248400.19"/>
    </source>
</evidence>
<dbReference type="Proteomes" id="UP000015105">
    <property type="component" value="Chromosome 2D"/>
</dbReference>
<reference evidence="3" key="2">
    <citation type="journal article" date="2017" name="Nat. Plants">
        <title>The Aegilops tauschii genome reveals multiple impacts of transposons.</title>
        <authorList>
            <person name="Zhao G."/>
            <person name="Zou C."/>
            <person name="Li K."/>
            <person name="Wang K."/>
            <person name="Li T."/>
            <person name="Gao L."/>
            <person name="Zhang X."/>
            <person name="Wang H."/>
            <person name="Yang Z."/>
            <person name="Liu X."/>
            <person name="Jiang W."/>
            <person name="Mao L."/>
            <person name="Kong X."/>
            <person name="Jiao Y."/>
            <person name="Jia J."/>
        </authorList>
    </citation>
    <scope>NUCLEOTIDE SEQUENCE [LARGE SCALE GENOMIC DNA]</scope>
    <source>
        <strain evidence="3">cv. AL8/78</strain>
    </source>
</reference>
<proteinExistence type="predicted"/>
<evidence type="ECO:0000256" key="1">
    <source>
        <dbReference type="SAM" id="Phobius"/>
    </source>
</evidence>
<dbReference type="AlphaFoldDB" id="A0A453DI15"/>
<name>A0A453DI15_AEGTS</name>
<reference evidence="2" key="3">
    <citation type="journal article" date="2017" name="Nature">
        <title>Genome sequence of the progenitor of the wheat D genome Aegilops tauschii.</title>
        <authorList>
            <person name="Luo M.C."/>
            <person name="Gu Y.Q."/>
            <person name="Puiu D."/>
            <person name="Wang H."/>
            <person name="Twardziok S.O."/>
            <person name="Deal K.R."/>
            <person name="Huo N."/>
            <person name="Zhu T."/>
            <person name="Wang L."/>
            <person name="Wang Y."/>
            <person name="McGuire P.E."/>
            <person name="Liu S."/>
            <person name="Long H."/>
            <person name="Ramasamy R.K."/>
            <person name="Rodriguez J.C."/>
            <person name="Van S.L."/>
            <person name="Yuan L."/>
            <person name="Wang Z."/>
            <person name="Xia Z."/>
            <person name="Xiao L."/>
            <person name="Anderson O.D."/>
            <person name="Ouyang S."/>
            <person name="Liang Y."/>
            <person name="Zimin A.V."/>
            <person name="Pertea G."/>
            <person name="Qi P."/>
            <person name="Bennetzen J.L."/>
            <person name="Dai X."/>
            <person name="Dawson M.W."/>
            <person name="Muller H.G."/>
            <person name="Kugler K."/>
            <person name="Rivarola-Duarte L."/>
            <person name="Spannagl M."/>
            <person name="Mayer K.F.X."/>
            <person name="Lu F.H."/>
            <person name="Bevan M.W."/>
            <person name="Leroy P."/>
            <person name="Li P."/>
            <person name="You F.M."/>
            <person name="Sun Q."/>
            <person name="Liu Z."/>
            <person name="Lyons E."/>
            <person name="Wicker T."/>
            <person name="Salzberg S.L."/>
            <person name="Devos K.M."/>
            <person name="Dvorak J."/>
        </authorList>
    </citation>
    <scope>NUCLEOTIDE SEQUENCE [LARGE SCALE GENOMIC DNA]</scope>
    <source>
        <strain evidence="2">cv. AL8/78</strain>
    </source>
</reference>
<keyword evidence="1" id="KW-0812">Transmembrane</keyword>
<reference evidence="2" key="4">
    <citation type="submission" date="2019-03" db="UniProtKB">
        <authorList>
            <consortium name="EnsemblPlants"/>
        </authorList>
    </citation>
    <scope>IDENTIFICATION</scope>
</reference>
<reference evidence="3" key="1">
    <citation type="journal article" date="2014" name="Science">
        <title>Ancient hybridizations among the ancestral genomes of bread wheat.</title>
        <authorList>
            <consortium name="International Wheat Genome Sequencing Consortium,"/>
            <person name="Marcussen T."/>
            <person name="Sandve S.R."/>
            <person name="Heier L."/>
            <person name="Spannagl M."/>
            <person name="Pfeifer M."/>
            <person name="Jakobsen K.S."/>
            <person name="Wulff B.B."/>
            <person name="Steuernagel B."/>
            <person name="Mayer K.F."/>
            <person name="Olsen O.A."/>
        </authorList>
    </citation>
    <scope>NUCLEOTIDE SEQUENCE [LARGE SCALE GENOMIC DNA]</scope>
    <source>
        <strain evidence="3">cv. AL8/78</strain>
    </source>
</reference>
<organism evidence="2 3">
    <name type="scientific">Aegilops tauschii subsp. strangulata</name>
    <name type="common">Goatgrass</name>
    <dbReference type="NCBI Taxonomy" id="200361"/>
    <lineage>
        <taxon>Eukaryota</taxon>
        <taxon>Viridiplantae</taxon>
        <taxon>Streptophyta</taxon>
        <taxon>Embryophyta</taxon>
        <taxon>Tracheophyta</taxon>
        <taxon>Spermatophyta</taxon>
        <taxon>Magnoliopsida</taxon>
        <taxon>Liliopsida</taxon>
        <taxon>Poales</taxon>
        <taxon>Poaceae</taxon>
        <taxon>BOP clade</taxon>
        <taxon>Pooideae</taxon>
        <taxon>Triticodae</taxon>
        <taxon>Triticeae</taxon>
        <taxon>Triticinae</taxon>
        <taxon>Aegilops</taxon>
    </lineage>
</organism>
<accession>A0A453DI15</accession>
<reference evidence="2" key="5">
    <citation type="journal article" date="2021" name="G3 (Bethesda)">
        <title>Aegilops tauschii genome assembly Aet v5.0 features greater sequence contiguity and improved annotation.</title>
        <authorList>
            <person name="Wang L."/>
            <person name="Zhu T."/>
            <person name="Rodriguez J.C."/>
            <person name="Deal K.R."/>
            <person name="Dubcovsky J."/>
            <person name="McGuire P.E."/>
            <person name="Lux T."/>
            <person name="Spannagl M."/>
            <person name="Mayer K.F.X."/>
            <person name="Baldrich P."/>
            <person name="Meyers B.C."/>
            <person name="Huo N."/>
            <person name="Gu Y.Q."/>
            <person name="Zhou H."/>
            <person name="Devos K.M."/>
            <person name="Bennetzen J.L."/>
            <person name="Unver T."/>
            <person name="Budak H."/>
            <person name="Gulick P.J."/>
            <person name="Galiba G."/>
            <person name="Kalapos B."/>
            <person name="Nelson D.R."/>
            <person name="Li P."/>
            <person name="You F.M."/>
            <person name="Luo M.C."/>
            <person name="Dvorak J."/>
        </authorList>
    </citation>
    <scope>NUCLEOTIDE SEQUENCE [LARGE SCALE GENOMIC DNA]</scope>
    <source>
        <strain evidence="2">cv. AL8/78</strain>
    </source>
</reference>
<dbReference type="EnsemblPlants" id="AET2Gv21248400.19">
    <property type="protein sequence ID" value="AET2Gv21248400.19"/>
    <property type="gene ID" value="AET2Gv21248400"/>
</dbReference>
<keyword evidence="3" id="KW-1185">Reference proteome</keyword>
<evidence type="ECO:0000313" key="3">
    <source>
        <dbReference type="Proteomes" id="UP000015105"/>
    </source>
</evidence>